<accession>L9ZB01</accession>
<gene>
    <name evidence="1" type="ORF">C485_17922</name>
</gene>
<proteinExistence type="predicted"/>
<comment type="caution">
    <text evidence="1">The sequence shown here is derived from an EMBL/GenBank/DDBJ whole genome shotgun (WGS) entry which is preliminary data.</text>
</comment>
<protein>
    <submittedName>
        <fullName evidence="1">Uncharacterized protein</fullName>
    </submittedName>
</protein>
<dbReference type="RefSeq" id="WP_007110799.1">
    <property type="nucleotide sequence ID" value="NZ_AOIK01000043.1"/>
</dbReference>
<dbReference type="PATRIC" id="fig|1227494.3.peg.3578"/>
<dbReference type="EMBL" id="AOIK01000043">
    <property type="protein sequence ID" value="ELY83655.1"/>
    <property type="molecule type" value="Genomic_DNA"/>
</dbReference>
<name>L9ZB01_NATA2</name>
<organism evidence="1 2">
    <name type="scientific">Natrinema altunense (strain JCM 12890 / CGMCC 1.3731 / AJ2)</name>
    <dbReference type="NCBI Taxonomy" id="1227494"/>
    <lineage>
        <taxon>Archaea</taxon>
        <taxon>Methanobacteriati</taxon>
        <taxon>Methanobacteriota</taxon>
        <taxon>Stenosarchaea group</taxon>
        <taxon>Halobacteria</taxon>
        <taxon>Halobacteriales</taxon>
        <taxon>Natrialbaceae</taxon>
        <taxon>Natrinema</taxon>
    </lineage>
</organism>
<evidence type="ECO:0000313" key="2">
    <source>
        <dbReference type="Proteomes" id="UP000011511"/>
    </source>
</evidence>
<dbReference type="Proteomes" id="UP000011511">
    <property type="component" value="Unassembled WGS sequence"/>
</dbReference>
<dbReference type="AlphaFoldDB" id="L9ZB01"/>
<evidence type="ECO:0000313" key="1">
    <source>
        <dbReference type="EMBL" id="ELY83655.1"/>
    </source>
</evidence>
<keyword evidence="2" id="KW-1185">Reference proteome</keyword>
<sequence>MIEERDTASYAVQRLEHYRELGDIDYEDLGVLLAADVEEPEVGDPYPVAEVHARDHGADWDFDFDARVEFEGMGWESFRDVEYPTWIKVFEEEYGDSEVNLQYWEPEDY</sequence>
<reference evidence="1 2" key="1">
    <citation type="journal article" date="2014" name="PLoS Genet.">
        <title>Phylogenetically driven sequencing of extremely halophilic archaea reveals strategies for static and dynamic osmo-response.</title>
        <authorList>
            <person name="Becker E.A."/>
            <person name="Seitzer P.M."/>
            <person name="Tritt A."/>
            <person name="Larsen D."/>
            <person name="Krusor M."/>
            <person name="Yao A.I."/>
            <person name="Wu D."/>
            <person name="Madern D."/>
            <person name="Eisen J.A."/>
            <person name="Darling A.E."/>
            <person name="Facciotti M.T."/>
        </authorList>
    </citation>
    <scope>NUCLEOTIDE SEQUENCE [LARGE SCALE GENOMIC DNA]</scope>
    <source>
        <strain evidence="1 2">JCM 12890</strain>
    </source>
</reference>